<comment type="caution">
    <text evidence="13">The sequence shown here is derived from an EMBL/GenBank/DDBJ whole genome shotgun (WGS) entry which is preliminary data.</text>
</comment>
<dbReference type="GO" id="GO:0005886">
    <property type="term" value="C:plasma membrane"/>
    <property type="evidence" value="ECO:0007669"/>
    <property type="project" value="TreeGrafter"/>
</dbReference>
<feature type="transmembrane region" description="Helical" evidence="12">
    <location>
        <begin position="494"/>
        <end position="525"/>
    </location>
</feature>
<sequence>MRLSSFSFRFNLYFCGSDSISLFFGYIYAFFWLSFLAIPLVITFRVKNQLFFVMKKKILPGEINELKRQKLCFKDIFLEWTASVSFHGFPKIFLTKYTTIRIIVINYLKYEVVTTIKVIEKDSLPFPAVTVCNANPFVSEEGLKYVSSFLEENNLTHIYDSELNNFGEKNDQEIFSNNTFNRFMVTTLSKGLKTEKKKIFSLGLKEILISCMFNLQQCSENDWEWYYDYFYGNCHRFNTGKNLKGEKIDIKYTNNAGKYNGLMVELFTGIPNNHKTLSLTNGAHVFIDDNSFKPITQGGYDVATGFSTNLAIERIKTKLMPQPYSECIQNLDSIDSFDSEYYRKVFRSNLLYRQSDCFEAFQLSEIYKNCSCDEMGNNLVYENNNTCDTFTEQLCAITITQKLLETNFKQKNKLFCPLECESIRYKVIKSENNYPSESYGNDLSKTSKIRSLFENRSNISNEELRKNVLAVSVYYEYSEQTEISQSASISWEGLVGIIGGTLGLFLGMSFLSFVEFFDLFLQIIFKKS</sequence>
<organism evidence="13 14">
    <name type="scientific">Brachionus plicatilis</name>
    <name type="common">Marine rotifer</name>
    <name type="synonym">Brachionus muelleri</name>
    <dbReference type="NCBI Taxonomy" id="10195"/>
    <lineage>
        <taxon>Eukaryota</taxon>
        <taxon>Metazoa</taxon>
        <taxon>Spiralia</taxon>
        <taxon>Gnathifera</taxon>
        <taxon>Rotifera</taxon>
        <taxon>Eurotatoria</taxon>
        <taxon>Monogononta</taxon>
        <taxon>Pseudotrocha</taxon>
        <taxon>Ploima</taxon>
        <taxon>Brachionidae</taxon>
        <taxon>Brachionus</taxon>
    </lineage>
</organism>
<comment type="similarity">
    <text evidence="11">Belongs to the amiloride-sensitive sodium channel (TC 1.A.6) family.</text>
</comment>
<evidence type="ECO:0000256" key="7">
    <source>
        <dbReference type="ARBA" id="ARBA00023065"/>
    </source>
</evidence>
<evidence type="ECO:0000256" key="12">
    <source>
        <dbReference type="SAM" id="Phobius"/>
    </source>
</evidence>
<evidence type="ECO:0000256" key="2">
    <source>
        <dbReference type="ARBA" id="ARBA00022448"/>
    </source>
</evidence>
<feature type="transmembrane region" description="Helical" evidence="12">
    <location>
        <begin position="20"/>
        <end position="46"/>
    </location>
</feature>
<dbReference type="PRINTS" id="PR01078">
    <property type="entry name" value="AMINACHANNEL"/>
</dbReference>
<evidence type="ECO:0000256" key="10">
    <source>
        <dbReference type="ARBA" id="ARBA00023303"/>
    </source>
</evidence>
<evidence type="ECO:0000256" key="8">
    <source>
        <dbReference type="ARBA" id="ARBA00023136"/>
    </source>
</evidence>
<name>A0A3M7SL26_BRAPC</name>
<keyword evidence="4 11" id="KW-0812">Transmembrane</keyword>
<keyword evidence="9 11" id="KW-0739">Sodium transport</keyword>
<keyword evidence="2 11" id="KW-0813">Transport</keyword>
<keyword evidence="6" id="KW-0915">Sodium</keyword>
<gene>
    <name evidence="13" type="ORF">BpHYR1_010455</name>
</gene>
<dbReference type="Proteomes" id="UP000276133">
    <property type="component" value="Unassembled WGS sequence"/>
</dbReference>
<evidence type="ECO:0000256" key="3">
    <source>
        <dbReference type="ARBA" id="ARBA00022461"/>
    </source>
</evidence>
<comment type="subcellular location">
    <subcellularLocation>
        <location evidence="1">Membrane</location>
        <topology evidence="1">Multi-pass membrane protein</topology>
    </subcellularLocation>
</comment>
<dbReference type="EMBL" id="REGN01001176">
    <property type="protein sequence ID" value="RNA36501.1"/>
    <property type="molecule type" value="Genomic_DNA"/>
</dbReference>
<evidence type="ECO:0000313" key="14">
    <source>
        <dbReference type="Proteomes" id="UP000276133"/>
    </source>
</evidence>
<reference evidence="13 14" key="1">
    <citation type="journal article" date="2018" name="Sci. Rep.">
        <title>Genomic signatures of local adaptation to the degree of environmental predictability in rotifers.</title>
        <authorList>
            <person name="Franch-Gras L."/>
            <person name="Hahn C."/>
            <person name="Garcia-Roger E.M."/>
            <person name="Carmona M.J."/>
            <person name="Serra M."/>
            <person name="Gomez A."/>
        </authorList>
    </citation>
    <scope>NUCLEOTIDE SEQUENCE [LARGE SCALE GENOMIC DNA]</scope>
    <source>
        <strain evidence="13">HYR1</strain>
    </source>
</reference>
<keyword evidence="3 11" id="KW-0894">Sodium channel</keyword>
<dbReference type="PANTHER" id="PTHR11690:SF248">
    <property type="entry name" value="PICKPOCKET 17, ISOFORM A"/>
    <property type="match status" value="1"/>
</dbReference>
<dbReference type="AlphaFoldDB" id="A0A3M7SL26"/>
<proteinExistence type="inferred from homology"/>
<keyword evidence="5 12" id="KW-1133">Transmembrane helix</keyword>
<protein>
    <submittedName>
        <fullName evidence="13">Acid-sensing ion channel 2 isoform X1</fullName>
    </submittedName>
</protein>
<dbReference type="GO" id="GO:0015280">
    <property type="term" value="F:ligand-gated sodium channel activity"/>
    <property type="evidence" value="ECO:0007669"/>
    <property type="project" value="TreeGrafter"/>
</dbReference>
<evidence type="ECO:0000256" key="4">
    <source>
        <dbReference type="ARBA" id="ARBA00022692"/>
    </source>
</evidence>
<dbReference type="Pfam" id="PF00858">
    <property type="entry name" value="ASC"/>
    <property type="match status" value="1"/>
</dbReference>
<dbReference type="InterPro" id="IPR001873">
    <property type="entry name" value="ENaC"/>
</dbReference>
<dbReference type="Gene3D" id="2.60.470.10">
    <property type="entry name" value="Acid-sensing ion channels like domains"/>
    <property type="match status" value="1"/>
</dbReference>
<evidence type="ECO:0000256" key="9">
    <source>
        <dbReference type="ARBA" id="ARBA00023201"/>
    </source>
</evidence>
<evidence type="ECO:0000256" key="6">
    <source>
        <dbReference type="ARBA" id="ARBA00023053"/>
    </source>
</evidence>
<dbReference type="OrthoDB" id="6021021at2759"/>
<evidence type="ECO:0000256" key="1">
    <source>
        <dbReference type="ARBA" id="ARBA00004141"/>
    </source>
</evidence>
<dbReference type="PANTHER" id="PTHR11690">
    <property type="entry name" value="AMILORIDE-SENSITIVE SODIUM CHANNEL-RELATED"/>
    <property type="match status" value="1"/>
</dbReference>
<evidence type="ECO:0000313" key="13">
    <source>
        <dbReference type="EMBL" id="RNA36501.1"/>
    </source>
</evidence>
<evidence type="ECO:0000256" key="5">
    <source>
        <dbReference type="ARBA" id="ARBA00022989"/>
    </source>
</evidence>
<keyword evidence="8 12" id="KW-0472">Membrane</keyword>
<evidence type="ECO:0000256" key="11">
    <source>
        <dbReference type="RuleBase" id="RU000679"/>
    </source>
</evidence>
<accession>A0A3M7SL26</accession>
<keyword evidence="7 11" id="KW-0406">Ion transport</keyword>
<keyword evidence="10 11" id="KW-0407">Ion channel</keyword>
<keyword evidence="14" id="KW-1185">Reference proteome</keyword>